<feature type="region of interest" description="Disordered" evidence="1">
    <location>
        <begin position="1"/>
        <end position="34"/>
    </location>
</feature>
<reference evidence="3" key="2">
    <citation type="submission" date="2020-04" db="EMBL/GenBank/DDBJ databases">
        <authorList>
            <consortium name="NCBI Genome Project"/>
        </authorList>
    </citation>
    <scope>NUCLEOTIDE SEQUENCE</scope>
    <source>
        <strain evidence="3">CBS 342.82</strain>
    </source>
</reference>
<evidence type="ECO:0000313" key="3">
    <source>
        <dbReference type="RefSeq" id="XP_033456000.1"/>
    </source>
</evidence>
<accession>A0A6J3LUL5</accession>
<dbReference type="RefSeq" id="XP_033456000.1">
    <property type="nucleotide sequence ID" value="XM_033600384.1"/>
</dbReference>
<reference evidence="3" key="3">
    <citation type="submission" date="2025-08" db="UniProtKB">
        <authorList>
            <consortium name="RefSeq"/>
        </authorList>
    </citation>
    <scope>IDENTIFICATION</scope>
    <source>
        <strain evidence="3">CBS 342.82</strain>
    </source>
</reference>
<dbReference type="OrthoDB" id="8062037at2759"/>
<organism evidence="3">
    <name type="scientific">Dissoconium aciculare CBS 342.82</name>
    <dbReference type="NCBI Taxonomy" id="1314786"/>
    <lineage>
        <taxon>Eukaryota</taxon>
        <taxon>Fungi</taxon>
        <taxon>Dikarya</taxon>
        <taxon>Ascomycota</taxon>
        <taxon>Pezizomycotina</taxon>
        <taxon>Dothideomycetes</taxon>
        <taxon>Dothideomycetidae</taxon>
        <taxon>Mycosphaerellales</taxon>
        <taxon>Dissoconiaceae</taxon>
        <taxon>Dissoconium</taxon>
    </lineage>
</organism>
<dbReference type="Proteomes" id="UP000504637">
    <property type="component" value="Unplaced"/>
</dbReference>
<proteinExistence type="predicted"/>
<evidence type="ECO:0000313" key="2">
    <source>
        <dbReference type="Proteomes" id="UP000504637"/>
    </source>
</evidence>
<feature type="compositionally biased region" description="Gly residues" evidence="1">
    <location>
        <begin position="18"/>
        <end position="29"/>
    </location>
</feature>
<feature type="non-terminal residue" evidence="3">
    <location>
        <position position="172"/>
    </location>
</feature>
<reference evidence="3" key="1">
    <citation type="submission" date="2020-01" db="EMBL/GenBank/DDBJ databases">
        <authorList>
            <consortium name="DOE Joint Genome Institute"/>
            <person name="Haridas S."/>
            <person name="Albert R."/>
            <person name="Binder M."/>
            <person name="Bloem J."/>
            <person name="Labutti K."/>
            <person name="Salamov A."/>
            <person name="Andreopoulos B."/>
            <person name="Baker S.E."/>
            <person name="Barry K."/>
            <person name="Bills G."/>
            <person name="Bluhm B.H."/>
            <person name="Cannon C."/>
            <person name="Castanera R."/>
            <person name="Culley D.E."/>
            <person name="Daum C."/>
            <person name="Ezra D."/>
            <person name="Gonzalez J.B."/>
            <person name="Henrissat B."/>
            <person name="Kuo A."/>
            <person name="Liang C."/>
            <person name="Lipzen A."/>
            <person name="Lutzoni F."/>
            <person name="Magnuson J."/>
            <person name="Mondo S."/>
            <person name="Nolan M."/>
            <person name="Ohm R."/>
            <person name="Pangilinan J."/>
            <person name="Park H.-J."/>
            <person name="Ramirez L."/>
            <person name="Alfaro M."/>
            <person name="Sun H."/>
            <person name="Tritt A."/>
            <person name="Yoshinaga Y."/>
            <person name="Zwiers L.-H."/>
            <person name="Turgeon B.G."/>
            <person name="Goodwin S.B."/>
            <person name="Spatafora J.W."/>
            <person name="Crous P.W."/>
            <person name="Grigoriev I.V."/>
        </authorList>
    </citation>
    <scope>NUCLEOTIDE SEQUENCE</scope>
    <source>
        <strain evidence="3">CBS 342.82</strain>
    </source>
</reference>
<protein>
    <submittedName>
        <fullName evidence="3">Uncharacterized protein</fullName>
    </submittedName>
</protein>
<dbReference type="AlphaFoldDB" id="A0A6J3LUL5"/>
<feature type="compositionally biased region" description="Basic and acidic residues" evidence="1">
    <location>
        <begin position="84"/>
        <end position="96"/>
    </location>
</feature>
<dbReference type="GeneID" id="54358184"/>
<name>A0A6J3LUL5_9PEZI</name>
<gene>
    <name evidence="3" type="ORF">K489DRAFT_299632</name>
</gene>
<keyword evidence="2" id="KW-1185">Reference proteome</keyword>
<evidence type="ECO:0000256" key="1">
    <source>
        <dbReference type="SAM" id="MobiDB-lite"/>
    </source>
</evidence>
<sequence>MGDDPNAIQGARSLTNGTGLGDLAGGGEDGSFEGFLSALRNGRIASALRQGTNDGDADNDGAPTPPLNFYRMFRFGPSSTTPETPREGEGGENDEPRLVPIIIVGIRSVPQGSGANGGNLNEDLPPFINALSNFPTPLAANALDMHDGHSIDALLSPPQNASSFRARRRASM</sequence>
<feature type="region of interest" description="Disordered" evidence="1">
    <location>
        <begin position="49"/>
        <end position="96"/>
    </location>
</feature>